<reference evidence="3" key="1">
    <citation type="journal article" date="2019" name="Int. J. Syst. Evol. Microbiol.">
        <title>The Global Catalogue of Microorganisms (GCM) 10K type strain sequencing project: providing services to taxonomists for standard genome sequencing and annotation.</title>
        <authorList>
            <consortium name="The Broad Institute Genomics Platform"/>
            <consortium name="The Broad Institute Genome Sequencing Center for Infectious Disease"/>
            <person name="Wu L."/>
            <person name="Ma J."/>
        </authorList>
    </citation>
    <scope>NUCLEOTIDE SEQUENCE [LARGE SCALE GENOMIC DNA]</scope>
    <source>
        <strain evidence="3">KCTC 42087</strain>
    </source>
</reference>
<dbReference type="Pfam" id="PF00586">
    <property type="entry name" value="AIRS"/>
    <property type="match status" value="1"/>
</dbReference>
<evidence type="ECO:0000259" key="1">
    <source>
        <dbReference type="Pfam" id="PF00586"/>
    </source>
</evidence>
<dbReference type="RefSeq" id="WP_378282536.1">
    <property type="nucleotide sequence ID" value="NZ_JBHSON010000018.1"/>
</dbReference>
<dbReference type="PANTHER" id="PTHR30270:SF0">
    <property type="entry name" value="THIAMINE-MONOPHOSPHATE KINASE"/>
    <property type="match status" value="1"/>
</dbReference>
<dbReference type="SUPFAM" id="SSF55326">
    <property type="entry name" value="PurM N-terminal domain-like"/>
    <property type="match status" value="1"/>
</dbReference>
<accession>A0ABW1A1B0</accession>
<organism evidence="2 3">
    <name type="scientific">Actinomadura rugatobispora</name>
    <dbReference type="NCBI Taxonomy" id="1994"/>
    <lineage>
        <taxon>Bacteria</taxon>
        <taxon>Bacillati</taxon>
        <taxon>Actinomycetota</taxon>
        <taxon>Actinomycetes</taxon>
        <taxon>Streptosporangiales</taxon>
        <taxon>Thermomonosporaceae</taxon>
        <taxon>Actinomadura</taxon>
    </lineage>
</organism>
<gene>
    <name evidence="2" type="ORF">ACFPZN_14910</name>
</gene>
<dbReference type="InterPro" id="IPR036676">
    <property type="entry name" value="PurM-like_C_sf"/>
</dbReference>
<dbReference type="InterPro" id="IPR036921">
    <property type="entry name" value="PurM-like_N_sf"/>
</dbReference>
<dbReference type="Gene3D" id="3.30.1330.10">
    <property type="entry name" value="PurM-like, N-terminal domain"/>
    <property type="match status" value="1"/>
</dbReference>
<dbReference type="InterPro" id="IPR016188">
    <property type="entry name" value="PurM-like_N"/>
</dbReference>
<proteinExistence type="predicted"/>
<dbReference type="SUPFAM" id="SSF56042">
    <property type="entry name" value="PurM C-terminal domain-like"/>
    <property type="match status" value="1"/>
</dbReference>
<protein>
    <submittedName>
        <fullName evidence="2">AIR synthase related protein</fullName>
    </submittedName>
</protein>
<dbReference type="Gene3D" id="3.90.650.10">
    <property type="entry name" value="PurM-like C-terminal domain"/>
    <property type="match status" value="1"/>
</dbReference>
<comment type="caution">
    <text evidence="2">The sequence shown here is derived from an EMBL/GenBank/DDBJ whole genome shotgun (WGS) entry which is preliminary data.</text>
</comment>
<dbReference type="PANTHER" id="PTHR30270">
    <property type="entry name" value="THIAMINE-MONOPHOSPHATE KINASE"/>
    <property type="match status" value="1"/>
</dbReference>
<evidence type="ECO:0000313" key="3">
    <source>
        <dbReference type="Proteomes" id="UP001596074"/>
    </source>
</evidence>
<dbReference type="Proteomes" id="UP001596074">
    <property type="component" value="Unassembled WGS sequence"/>
</dbReference>
<feature type="domain" description="PurM-like N-terminal" evidence="1">
    <location>
        <begin position="33"/>
        <end position="138"/>
    </location>
</feature>
<sequence>MELPDSLAELGEYALHAQIAAILNTSSSGRLVGDDAAILPLGDGSDPLRLIVSVDRLAQNAAPGVRARLLVTQTLSDVICTGGTPLAMLLAVQVERHTDPAEVVDLVESVEAVCREYGCHLVGGDTKEGDAFSAVGVGLGTAQASRVIRRVPVVPGDLVGVTLAGGRRWGRRWGHHLVEHFALPVGEGVRALLAASEDDIMLPVAETAALLASGVTAGLDLSDGLGASLRILATANSVGFTVLPDALDEIVDEAAVAPVAAHLGIRTRAFAMSPGYVWNNMYAVPAERAEQARAAARRAGGDFVVVARARPGPPEVRYGDDDAGALIEAASDEKFRRWAWSDRTEHWLDVMRSAKL</sequence>
<name>A0ABW1A1B0_9ACTN</name>
<keyword evidence="3" id="KW-1185">Reference proteome</keyword>
<evidence type="ECO:0000313" key="2">
    <source>
        <dbReference type="EMBL" id="MFC5746915.1"/>
    </source>
</evidence>
<dbReference type="InterPro" id="IPR006283">
    <property type="entry name" value="ThiL-like"/>
</dbReference>
<dbReference type="EMBL" id="JBHSON010000018">
    <property type="protein sequence ID" value="MFC5746915.1"/>
    <property type="molecule type" value="Genomic_DNA"/>
</dbReference>